<evidence type="ECO:0000313" key="2">
    <source>
        <dbReference type="EMBL" id="OGL72416.1"/>
    </source>
</evidence>
<reference evidence="2 3" key="1">
    <citation type="journal article" date="2016" name="Nat. Commun.">
        <title>Thousands of microbial genomes shed light on interconnected biogeochemical processes in an aquifer system.</title>
        <authorList>
            <person name="Anantharaman K."/>
            <person name="Brown C.T."/>
            <person name="Hug L.A."/>
            <person name="Sharon I."/>
            <person name="Castelle C.J."/>
            <person name="Probst A.J."/>
            <person name="Thomas B.C."/>
            <person name="Singh A."/>
            <person name="Wilkins M.J."/>
            <person name="Karaoz U."/>
            <person name="Brodie E.L."/>
            <person name="Williams K.H."/>
            <person name="Hubbard S.S."/>
            <person name="Banfield J.F."/>
        </authorList>
    </citation>
    <scope>NUCLEOTIDE SEQUENCE [LARGE SCALE GENOMIC DNA]</scope>
</reference>
<dbReference type="Pfam" id="PF08241">
    <property type="entry name" value="Methyltransf_11"/>
    <property type="match status" value="1"/>
</dbReference>
<dbReference type="GO" id="GO:0008757">
    <property type="term" value="F:S-adenosylmethionine-dependent methyltransferase activity"/>
    <property type="evidence" value="ECO:0007669"/>
    <property type="project" value="InterPro"/>
</dbReference>
<dbReference type="InterPro" id="IPR013216">
    <property type="entry name" value="Methyltransf_11"/>
</dbReference>
<dbReference type="Proteomes" id="UP000176303">
    <property type="component" value="Unassembled WGS sequence"/>
</dbReference>
<protein>
    <recommendedName>
        <fullName evidence="1">Methyltransferase type 11 domain-containing protein</fullName>
    </recommendedName>
</protein>
<dbReference type="InterPro" id="IPR029063">
    <property type="entry name" value="SAM-dependent_MTases_sf"/>
</dbReference>
<dbReference type="CDD" id="cd02440">
    <property type="entry name" value="AdoMet_MTases"/>
    <property type="match status" value="1"/>
</dbReference>
<gene>
    <name evidence="2" type="ORF">A3D72_01115</name>
</gene>
<evidence type="ECO:0000259" key="1">
    <source>
        <dbReference type="Pfam" id="PF08241"/>
    </source>
</evidence>
<comment type="caution">
    <text evidence="2">The sequence shown here is derived from an EMBL/GenBank/DDBJ whole genome shotgun (WGS) entry which is preliminary data.</text>
</comment>
<sequence length="271" mass="30118">MARLFQEKWCGAVSRGGDERDLFVPPGAPPRTQRQFNLFHYHRFISGLIEGGGFARAAEFGCGRGTISQYLTVHNGIRMTLVDTSEDALALARANFANVGAQAEFVCADAVSSGLPSDSYDLVLSIGLLEHIPDYRTVLREKFRILKPGGLMFSMNVPGKRSVQNLNDIYKKIIAPFAPAGSIRKDYYRNNDRPEQYLAAAREAGFDNCSVMNVNPYPIFTPVPPAAERTLTALYRGIHRLRGLLMKEPMATNYPMSQAHFLIGYKPAVRL</sequence>
<evidence type="ECO:0000313" key="3">
    <source>
        <dbReference type="Proteomes" id="UP000176303"/>
    </source>
</evidence>
<dbReference type="AlphaFoldDB" id="A0A1F7U2E3"/>
<organism evidence="2 3">
    <name type="scientific">Candidatus Uhrbacteria bacterium RIFCSPHIGHO2_02_FULL_57_19</name>
    <dbReference type="NCBI Taxonomy" id="1802391"/>
    <lineage>
        <taxon>Bacteria</taxon>
        <taxon>Candidatus Uhriibacteriota</taxon>
    </lineage>
</organism>
<dbReference type="STRING" id="1802391.A3D72_01115"/>
<accession>A0A1F7U2E3</accession>
<dbReference type="Gene3D" id="3.40.50.150">
    <property type="entry name" value="Vaccinia Virus protein VP39"/>
    <property type="match status" value="1"/>
</dbReference>
<proteinExistence type="predicted"/>
<name>A0A1F7U2E3_9BACT</name>
<dbReference type="EMBL" id="MGDZ01000064">
    <property type="protein sequence ID" value="OGL72416.1"/>
    <property type="molecule type" value="Genomic_DNA"/>
</dbReference>
<feature type="domain" description="Methyltransferase type 11" evidence="1">
    <location>
        <begin position="59"/>
        <end position="153"/>
    </location>
</feature>
<dbReference type="SUPFAM" id="SSF53335">
    <property type="entry name" value="S-adenosyl-L-methionine-dependent methyltransferases"/>
    <property type="match status" value="1"/>
</dbReference>
<dbReference type="PANTHER" id="PTHR43861">
    <property type="entry name" value="TRANS-ACONITATE 2-METHYLTRANSFERASE-RELATED"/>
    <property type="match status" value="1"/>
</dbReference>